<evidence type="ECO:0000313" key="3">
    <source>
        <dbReference type="Proteomes" id="UP000659124"/>
    </source>
</evidence>
<dbReference type="EMBL" id="JACVFC010000002">
    <property type="protein sequence ID" value="MBC9932355.1"/>
    <property type="molecule type" value="Genomic_DNA"/>
</dbReference>
<protein>
    <submittedName>
        <fullName evidence="2">SMI1/KNR4 family protein</fullName>
    </submittedName>
</protein>
<keyword evidence="3" id="KW-1185">Reference proteome</keyword>
<keyword evidence="1" id="KW-0175">Coiled coil</keyword>
<evidence type="ECO:0000313" key="2">
    <source>
        <dbReference type="EMBL" id="MBC9932355.1"/>
    </source>
</evidence>
<dbReference type="SUPFAM" id="SSF160631">
    <property type="entry name" value="SMI1/KNR4-like"/>
    <property type="match status" value="1"/>
</dbReference>
<dbReference type="InterPro" id="IPR037883">
    <property type="entry name" value="Knr4/Smi1-like_sf"/>
</dbReference>
<accession>A0ABR7TQU2</accession>
<name>A0ABR7TQU2_9BACT</name>
<organism evidence="2 3">
    <name type="scientific">Chitinophaga qingshengii</name>
    <dbReference type="NCBI Taxonomy" id="1569794"/>
    <lineage>
        <taxon>Bacteria</taxon>
        <taxon>Pseudomonadati</taxon>
        <taxon>Bacteroidota</taxon>
        <taxon>Chitinophagia</taxon>
        <taxon>Chitinophagales</taxon>
        <taxon>Chitinophagaceae</taxon>
        <taxon>Chitinophaga</taxon>
    </lineage>
</organism>
<evidence type="ECO:0000256" key="1">
    <source>
        <dbReference type="SAM" id="Coils"/>
    </source>
</evidence>
<reference evidence="2 3" key="1">
    <citation type="submission" date="2020-09" db="EMBL/GenBank/DDBJ databases">
        <title>Genome sequences of type strains of Chitinophaga qingshengii and Chitinophaga varians.</title>
        <authorList>
            <person name="Kittiwongwattana C."/>
        </authorList>
    </citation>
    <scope>NUCLEOTIDE SEQUENCE [LARGE SCALE GENOMIC DNA]</scope>
    <source>
        <strain evidence="2 3">JCM 30026</strain>
    </source>
</reference>
<gene>
    <name evidence="2" type="ORF">ICL07_18355</name>
</gene>
<comment type="caution">
    <text evidence="2">The sequence shown here is derived from an EMBL/GenBank/DDBJ whole genome shotgun (WGS) entry which is preliminary data.</text>
</comment>
<dbReference type="RefSeq" id="WP_188089481.1">
    <property type="nucleotide sequence ID" value="NZ_JACVFC010000002.1"/>
</dbReference>
<dbReference type="Gene3D" id="3.40.1580.10">
    <property type="entry name" value="SMI1/KNR4-like"/>
    <property type="match status" value="1"/>
</dbReference>
<feature type="coiled-coil region" evidence="1">
    <location>
        <begin position="133"/>
        <end position="179"/>
    </location>
</feature>
<dbReference type="Proteomes" id="UP000659124">
    <property type="component" value="Unassembled WGS sequence"/>
</dbReference>
<proteinExistence type="predicted"/>
<sequence length="184" mass="20320">MDNHLQDISTALGITLPGAYARFLETAQLRESRLVTDLVNLYGTNDLITRNQDYQVQKYLPGYLSIGDDSGGRGILLNTTATTPTLYITGYGALDPDCLDVLSDDFLRWAAQGYSLEIIREAPAFIAARNSPAAQLRNALAQLYKALSNLEAAKSGMDLKTYLLQKRRLQQEIQHLEAAAPKND</sequence>